<keyword evidence="2" id="KW-1185">Reference proteome</keyword>
<comment type="caution">
    <text evidence="1">The sequence shown here is derived from an EMBL/GenBank/DDBJ whole genome shotgun (WGS) entry which is preliminary data.</text>
</comment>
<sequence>MDPFTAVTSAAGLASLGITICDGFLTYCCNYRAGSDDGAAANSALKLSINECLGACELCLQELGTFSTRHSQTPPNSTLKSHGKSMIQRLQCPFERNMVEFFRQQMQEFQFALSTQILLLIYDLTTNLSQKTLAESSKIALAISALETIRSIIISSVSRH</sequence>
<dbReference type="EMBL" id="JAGMUU010000001">
    <property type="protein sequence ID" value="KAH7162291.1"/>
    <property type="molecule type" value="Genomic_DNA"/>
</dbReference>
<dbReference type="Proteomes" id="UP000717696">
    <property type="component" value="Unassembled WGS sequence"/>
</dbReference>
<accession>A0A9P9FHK8</accession>
<name>A0A9P9FHK8_9HYPO</name>
<organism evidence="1 2">
    <name type="scientific">Dactylonectria estremocensis</name>
    <dbReference type="NCBI Taxonomy" id="1079267"/>
    <lineage>
        <taxon>Eukaryota</taxon>
        <taxon>Fungi</taxon>
        <taxon>Dikarya</taxon>
        <taxon>Ascomycota</taxon>
        <taxon>Pezizomycotina</taxon>
        <taxon>Sordariomycetes</taxon>
        <taxon>Hypocreomycetidae</taxon>
        <taxon>Hypocreales</taxon>
        <taxon>Nectriaceae</taxon>
        <taxon>Dactylonectria</taxon>
    </lineage>
</organism>
<protein>
    <submittedName>
        <fullName evidence="1">Uncharacterized protein</fullName>
    </submittedName>
</protein>
<evidence type="ECO:0000313" key="2">
    <source>
        <dbReference type="Proteomes" id="UP000717696"/>
    </source>
</evidence>
<reference evidence="1" key="1">
    <citation type="journal article" date="2021" name="Nat. Commun.">
        <title>Genetic determinants of endophytism in the Arabidopsis root mycobiome.</title>
        <authorList>
            <person name="Mesny F."/>
            <person name="Miyauchi S."/>
            <person name="Thiergart T."/>
            <person name="Pickel B."/>
            <person name="Atanasova L."/>
            <person name="Karlsson M."/>
            <person name="Huettel B."/>
            <person name="Barry K.W."/>
            <person name="Haridas S."/>
            <person name="Chen C."/>
            <person name="Bauer D."/>
            <person name="Andreopoulos W."/>
            <person name="Pangilinan J."/>
            <person name="LaButti K."/>
            <person name="Riley R."/>
            <person name="Lipzen A."/>
            <person name="Clum A."/>
            <person name="Drula E."/>
            <person name="Henrissat B."/>
            <person name="Kohler A."/>
            <person name="Grigoriev I.V."/>
            <person name="Martin F.M."/>
            <person name="Hacquard S."/>
        </authorList>
    </citation>
    <scope>NUCLEOTIDE SEQUENCE</scope>
    <source>
        <strain evidence="1">MPI-CAGE-AT-0021</strain>
    </source>
</reference>
<dbReference type="OrthoDB" id="1577640at2759"/>
<dbReference type="AlphaFoldDB" id="A0A9P9FHK8"/>
<gene>
    <name evidence="1" type="ORF">B0J13DRAFT_669031</name>
</gene>
<proteinExistence type="predicted"/>
<evidence type="ECO:0000313" key="1">
    <source>
        <dbReference type="EMBL" id="KAH7162291.1"/>
    </source>
</evidence>